<dbReference type="Proteomes" id="UP000621307">
    <property type="component" value="Unassembled WGS sequence"/>
</dbReference>
<dbReference type="Pfam" id="PF04055">
    <property type="entry name" value="Radical_SAM"/>
    <property type="match status" value="1"/>
</dbReference>
<evidence type="ECO:0000256" key="5">
    <source>
        <dbReference type="ARBA" id="ARBA00023004"/>
    </source>
</evidence>
<gene>
    <name evidence="8" type="ORF">H6G14_04140</name>
</gene>
<keyword evidence="2" id="KW-0004">4Fe-4S</keyword>
<dbReference type="InterPro" id="IPR007197">
    <property type="entry name" value="rSAM"/>
</dbReference>
<keyword evidence="3" id="KW-0949">S-adenosyl-L-methionine</keyword>
<dbReference type="InterPro" id="IPR058240">
    <property type="entry name" value="rSAM_sf"/>
</dbReference>
<dbReference type="SFLD" id="SFLDS00029">
    <property type="entry name" value="Radical_SAM"/>
    <property type="match status" value="1"/>
</dbReference>
<evidence type="ECO:0000259" key="7">
    <source>
        <dbReference type="Pfam" id="PF04055"/>
    </source>
</evidence>
<keyword evidence="9" id="KW-1185">Reference proteome</keyword>
<reference evidence="8 9" key="1">
    <citation type="journal article" date="2020" name="ISME J.">
        <title>Comparative genomics reveals insights into cyanobacterial evolution and habitat adaptation.</title>
        <authorList>
            <person name="Chen M.Y."/>
            <person name="Teng W.K."/>
            <person name="Zhao L."/>
            <person name="Hu C.X."/>
            <person name="Zhou Y.K."/>
            <person name="Han B.P."/>
            <person name="Song L.R."/>
            <person name="Shu W.S."/>
        </authorList>
    </citation>
    <scope>NUCLEOTIDE SEQUENCE [LARGE SCALE GENOMIC DNA]</scope>
    <source>
        <strain evidence="8 9">FACHB-3921</strain>
    </source>
</reference>
<dbReference type="Gene3D" id="3.20.20.70">
    <property type="entry name" value="Aldolase class I"/>
    <property type="match status" value="1"/>
</dbReference>
<accession>A0ABR8B9Q8</accession>
<proteinExistence type="predicted"/>
<dbReference type="SUPFAM" id="SSF102114">
    <property type="entry name" value="Radical SAM enzymes"/>
    <property type="match status" value="1"/>
</dbReference>
<evidence type="ECO:0000313" key="9">
    <source>
        <dbReference type="Proteomes" id="UP000621307"/>
    </source>
</evidence>
<dbReference type="PANTHER" id="PTHR43787">
    <property type="entry name" value="FEMO COFACTOR BIOSYNTHESIS PROTEIN NIFB-RELATED"/>
    <property type="match status" value="1"/>
</dbReference>
<evidence type="ECO:0000256" key="6">
    <source>
        <dbReference type="ARBA" id="ARBA00023014"/>
    </source>
</evidence>
<keyword evidence="5" id="KW-0408">Iron</keyword>
<name>A0ABR8B9Q8_9NOSO</name>
<organism evidence="8 9">
    <name type="scientific">Nostoc parmelioides FACHB-3921</name>
    <dbReference type="NCBI Taxonomy" id="2692909"/>
    <lineage>
        <taxon>Bacteria</taxon>
        <taxon>Bacillati</taxon>
        <taxon>Cyanobacteriota</taxon>
        <taxon>Cyanophyceae</taxon>
        <taxon>Nostocales</taxon>
        <taxon>Nostocaceae</taxon>
        <taxon>Nostoc</taxon>
    </lineage>
</organism>
<dbReference type="PANTHER" id="PTHR43787:SF3">
    <property type="entry name" value="ARYLSULFATASE REGULATORY PROTEIN"/>
    <property type="match status" value="1"/>
</dbReference>
<dbReference type="RefSeq" id="WP_190565875.1">
    <property type="nucleotide sequence ID" value="NZ_JACJQL010000003.1"/>
</dbReference>
<keyword evidence="4" id="KW-0479">Metal-binding</keyword>
<evidence type="ECO:0000256" key="3">
    <source>
        <dbReference type="ARBA" id="ARBA00022691"/>
    </source>
</evidence>
<evidence type="ECO:0000256" key="4">
    <source>
        <dbReference type="ARBA" id="ARBA00022723"/>
    </source>
</evidence>
<evidence type="ECO:0000313" key="8">
    <source>
        <dbReference type="EMBL" id="MBD2250500.1"/>
    </source>
</evidence>
<dbReference type="EMBL" id="JACJQL010000003">
    <property type="protein sequence ID" value="MBD2250500.1"/>
    <property type="molecule type" value="Genomic_DNA"/>
</dbReference>
<feature type="domain" description="Radical SAM core" evidence="7">
    <location>
        <begin position="29"/>
        <end position="177"/>
    </location>
</feature>
<dbReference type="SFLD" id="SFLDG01067">
    <property type="entry name" value="SPASM/twitch_domain_containing"/>
    <property type="match status" value="1"/>
</dbReference>
<evidence type="ECO:0000256" key="2">
    <source>
        <dbReference type="ARBA" id="ARBA00022485"/>
    </source>
</evidence>
<keyword evidence="6" id="KW-0411">Iron-sulfur</keyword>
<dbReference type="InterPro" id="IPR013785">
    <property type="entry name" value="Aldolase_TIM"/>
</dbReference>
<sequence>MTVEILQQHIDNVKRAKLISDKYLELIILPTEQCNFRCVYCYEDFSIGRMKSETISGIKALIEKRCATLSYLNLSWFGGEPLVAKDIVLDISEYAMSLAGNYSHLHYSGSMTTNAYFLDINTASALANVGVTHYQISLDGPMEIHNKSRIRADGKNTFERIWSNLLAIRDSLLPVSVLLRLHFTADTFDLLDPLLEDIKRELLPDPRFSAFFKGIEHLGGPNDASIKVFSETDKAKAMKILEDKLFGDNLKSPQNGAVPDNAVCYAARPNSLVIRANGKVGKCTVALTDERNDIGTLASDGKLNLIPGRFSPWVRGIETLDIDTLACPLVLLPTSDEIAANLRKKAVTV</sequence>
<dbReference type="CDD" id="cd01335">
    <property type="entry name" value="Radical_SAM"/>
    <property type="match status" value="1"/>
</dbReference>
<protein>
    <submittedName>
        <fullName evidence="8">Radical SAM protein</fullName>
    </submittedName>
</protein>
<comment type="cofactor">
    <cofactor evidence="1">
        <name>[4Fe-4S] cluster</name>
        <dbReference type="ChEBI" id="CHEBI:49883"/>
    </cofactor>
</comment>
<comment type="caution">
    <text evidence="8">The sequence shown here is derived from an EMBL/GenBank/DDBJ whole genome shotgun (WGS) entry which is preliminary data.</text>
</comment>
<evidence type="ECO:0000256" key="1">
    <source>
        <dbReference type="ARBA" id="ARBA00001966"/>
    </source>
</evidence>